<evidence type="ECO:0000313" key="15">
    <source>
        <dbReference type="Proteomes" id="UP000295510"/>
    </source>
</evidence>
<feature type="transmembrane region" description="Helical" evidence="12">
    <location>
        <begin position="17"/>
        <end position="40"/>
    </location>
</feature>
<sequence>MRFFEHQRHARGQTRRLLFWFGVMVALLVLAINAVLALAWQITVGGALGYPAHFFTVNTAVTLLFVLGGWWLETTQLQSGGGRALAMRLGAREARPSASEDERRFVHIVQELSIAAGMRPPEAMVLPREASINALATGWDARDAVVAVTQGALDALTREEMQGLVAHELSHIREGDTRLNMRLAGMVFGLEMIYRMGQALARPDARGRRHVATFIGLGVMAVGWLGWLAGHALQAAVSRQREHLADARAVQWTRNRDGLGRVLRKVMGQQMRSGASPSGRIDQPLVQHMLLVSGESGWLGRWLDAHPPLPERVRRIYGGKMPPLAPRHGRDGATETASLADALPEA</sequence>
<evidence type="ECO:0000256" key="2">
    <source>
        <dbReference type="ARBA" id="ARBA00022670"/>
    </source>
</evidence>
<evidence type="ECO:0000256" key="4">
    <source>
        <dbReference type="ARBA" id="ARBA00022723"/>
    </source>
</evidence>
<accession>A0A4R6TZV1</accession>
<dbReference type="AlphaFoldDB" id="A0A4R6TZV1"/>
<evidence type="ECO:0000256" key="11">
    <source>
        <dbReference type="SAM" id="MobiDB-lite"/>
    </source>
</evidence>
<dbReference type="GO" id="GO:0004222">
    <property type="term" value="F:metalloendopeptidase activity"/>
    <property type="evidence" value="ECO:0007669"/>
    <property type="project" value="InterPro"/>
</dbReference>
<feature type="transmembrane region" description="Helical" evidence="12">
    <location>
        <begin position="52"/>
        <end position="72"/>
    </location>
</feature>
<comment type="cofactor">
    <cofactor evidence="10">
        <name>Zn(2+)</name>
        <dbReference type="ChEBI" id="CHEBI:29105"/>
    </cofactor>
    <text evidence="10">Binds 1 zinc ion per subunit.</text>
</comment>
<proteinExistence type="inferred from homology"/>
<dbReference type="GO" id="GO:0006508">
    <property type="term" value="P:proteolysis"/>
    <property type="evidence" value="ECO:0007669"/>
    <property type="project" value="UniProtKB-KW"/>
</dbReference>
<dbReference type="Proteomes" id="UP000295510">
    <property type="component" value="Unassembled WGS sequence"/>
</dbReference>
<keyword evidence="8 10" id="KW-0482">Metalloprotease</keyword>
<dbReference type="Gene3D" id="3.30.2010.10">
    <property type="entry name" value="Metalloproteases ('zincins'), catalytic domain"/>
    <property type="match status" value="1"/>
</dbReference>
<feature type="domain" description="Peptidase M48" evidence="13">
    <location>
        <begin position="102"/>
        <end position="316"/>
    </location>
</feature>
<dbReference type="PANTHER" id="PTHR43221:SF2">
    <property type="entry name" value="PROTEASE HTPX HOMOLOG"/>
    <property type="match status" value="1"/>
</dbReference>
<dbReference type="EMBL" id="SNYL01000023">
    <property type="protein sequence ID" value="TDQ37913.1"/>
    <property type="molecule type" value="Genomic_DNA"/>
</dbReference>
<dbReference type="PANTHER" id="PTHR43221">
    <property type="entry name" value="PROTEASE HTPX"/>
    <property type="match status" value="1"/>
</dbReference>
<gene>
    <name evidence="14" type="ORF">DFR43_12311</name>
</gene>
<comment type="caution">
    <text evidence="14">The sequence shown here is derived from an EMBL/GenBank/DDBJ whole genome shotgun (WGS) entry which is preliminary data.</text>
</comment>
<name>A0A4R6TZV1_9BURK</name>
<evidence type="ECO:0000313" key="14">
    <source>
        <dbReference type="EMBL" id="TDQ37913.1"/>
    </source>
</evidence>
<keyword evidence="2 10" id="KW-0645">Protease</keyword>
<evidence type="ECO:0000256" key="6">
    <source>
        <dbReference type="ARBA" id="ARBA00022833"/>
    </source>
</evidence>
<keyword evidence="9 12" id="KW-0472">Membrane</keyword>
<evidence type="ECO:0000259" key="13">
    <source>
        <dbReference type="Pfam" id="PF01435"/>
    </source>
</evidence>
<reference evidence="14 15" key="1">
    <citation type="submission" date="2019-03" db="EMBL/GenBank/DDBJ databases">
        <title>Genomic Encyclopedia of Type Strains, Phase IV (KMG-IV): sequencing the most valuable type-strain genomes for metagenomic binning, comparative biology and taxonomic classification.</title>
        <authorList>
            <person name="Goeker M."/>
        </authorList>
    </citation>
    <scope>NUCLEOTIDE SEQUENCE [LARGE SCALE GENOMIC DNA]</scope>
    <source>
        <strain evidence="14 15">DSM 19605</strain>
    </source>
</reference>
<evidence type="ECO:0000256" key="3">
    <source>
        <dbReference type="ARBA" id="ARBA00022692"/>
    </source>
</evidence>
<dbReference type="InterPro" id="IPR001915">
    <property type="entry name" value="Peptidase_M48"/>
</dbReference>
<protein>
    <submittedName>
        <fullName evidence="14">Zn-dependent protease with chaperone function</fullName>
    </submittedName>
</protein>
<dbReference type="RefSeq" id="WP_133599433.1">
    <property type="nucleotide sequence ID" value="NZ_SNYL01000023.1"/>
</dbReference>
<evidence type="ECO:0000256" key="1">
    <source>
        <dbReference type="ARBA" id="ARBA00022475"/>
    </source>
</evidence>
<keyword evidence="1" id="KW-1003">Cell membrane</keyword>
<keyword evidence="7 12" id="KW-1133">Transmembrane helix</keyword>
<evidence type="ECO:0000256" key="12">
    <source>
        <dbReference type="SAM" id="Phobius"/>
    </source>
</evidence>
<evidence type="ECO:0000256" key="10">
    <source>
        <dbReference type="RuleBase" id="RU003983"/>
    </source>
</evidence>
<evidence type="ECO:0000256" key="5">
    <source>
        <dbReference type="ARBA" id="ARBA00022801"/>
    </source>
</evidence>
<feature type="region of interest" description="Disordered" evidence="11">
    <location>
        <begin position="321"/>
        <end position="346"/>
    </location>
</feature>
<keyword evidence="5 10" id="KW-0378">Hydrolase</keyword>
<dbReference type="OrthoDB" id="15218at2"/>
<keyword evidence="6 10" id="KW-0862">Zinc</keyword>
<feature type="transmembrane region" description="Helical" evidence="12">
    <location>
        <begin position="211"/>
        <end position="230"/>
    </location>
</feature>
<keyword evidence="15" id="KW-1185">Reference proteome</keyword>
<keyword evidence="3 12" id="KW-0812">Transmembrane</keyword>
<keyword evidence="4" id="KW-0479">Metal-binding</keyword>
<comment type="similarity">
    <text evidence="10">Belongs to the peptidase M48 family.</text>
</comment>
<dbReference type="GO" id="GO:0046872">
    <property type="term" value="F:metal ion binding"/>
    <property type="evidence" value="ECO:0007669"/>
    <property type="project" value="UniProtKB-KW"/>
</dbReference>
<organism evidence="14 15">
    <name type="scientific">Tepidicella xavieri</name>
    <dbReference type="NCBI Taxonomy" id="360241"/>
    <lineage>
        <taxon>Bacteria</taxon>
        <taxon>Pseudomonadati</taxon>
        <taxon>Pseudomonadota</taxon>
        <taxon>Betaproteobacteria</taxon>
        <taxon>Burkholderiales</taxon>
        <taxon>Tepidicella</taxon>
    </lineage>
</organism>
<evidence type="ECO:0000256" key="8">
    <source>
        <dbReference type="ARBA" id="ARBA00023049"/>
    </source>
</evidence>
<dbReference type="InterPro" id="IPR050083">
    <property type="entry name" value="HtpX_protease"/>
</dbReference>
<evidence type="ECO:0000256" key="7">
    <source>
        <dbReference type="ARBA" id="ARBA00022989"/>
    </source>
</evidence>
<dbReference type="Pfam" id="PF01435">
    <property type="entry name" value="Peptidase_M48"/>
    <property type="match status" value="1"/>
</dbReference>
<evidence type="ECO:0000256" key="9">
    <source>
        <dbReference type="ARBA" id="ARBA00023136"/>
    </source>
</evidence>